<reference evidence="1 2" key="1">
    <citation type="submission" date="2020-01" db="EMBL/GenBank/DDBJ databases">
        <title>Dynamics of blaIMP-6 dissemination in carbapenem resistant Enterobacteriacea isolated from regional surveillance in Osaka, Japan.</title>
        <authorList>
            <person name="Abe R."/>
            <person name="Akeda Y."/>
            <person name="Sugawara Y."/>
            <person name="Yamamoto N."/>
            <person name="Tomono K."/>
            <person name="Takeuchi D."/>
            <person name="Kawahara R."/>
            <person name="Hamada S."/>
        </authorList>
    </citation>
    <scope>NUCLEOTIDE SEQUENCE [LARGE SCALE GENOMIC DNA]</scope>
    <source>
        <strain evidence="1 2">E300</strain>
    </source>
</reference>
<dbReference type="Proteomes" id="UP000467488">
    <property type="component" value="Chromosome"/>
</dbReference>
<name>A0A8S0FNK2_ECOLX</name>
<evidence type="ECO:0000313" key="2">
    <source>
        <dbReference type="Proteomes" id="UP000467488"/>
    </source>
</evidence>
<protein>
    <submittedName>
        <fullName evidence="1">Uncharacterized protein</fullName>
    </submittedName>
</protein>
<evidence type="ECO:0000313" key="1">
    <source>
        <dbReference type="EMBL" id="BBU82043.1"/>
    </source>
</evidence>
<proteinExistence type="predicted"/>
<dbReference type="AlphaFoldDB" id="A0A8S0FNK2"/>
<organism evidence="1 2">
    <name type="scientific">Escherichia coli</name>
    <dbReference type="NCBI Taxonomy" id="562"/>
    <lineage>
        <taxon>Bacteria</taxon>
        <taxon>Pseudomonadati</taxon>
        <taxon>Pseudomonadota</taxon>
        <taxon>Gammaproteobacteria</taxon>
        <taxon>Enterobacterales</taxon>
        <taxon>Enterobacteriaceae</taxon>
        <taxon>Escherichia</taxon>
    </lineage>
</organism>
<dbReference type="EMBL" id="AP022360">
    <property type="protein sequence ID" value="BBU82043.1"/>
    <property type="molecule type" value="Genomic_DNA"/>
</dbReference>
<accession>A0A8S0FNK2</accession>
<sequence length="62" mass="6922">MPAFIAINPGSDAELANQNHGLFLRVVQEDRRTITAIVNFTFMADNFAIFAREIVSNVVQAR</sequence>
<gene>
    <name evidence="1" type="ORF">EIMP300_34430</name>
</gene>